<evidence type="ECO:0000313" key="2">
    <source>
        <dbReference type="Proteomes" id="UP001195769"/>
    </source>
</evidence>
<accession>A0AAD4ECG1</accession>
<evidence type="ECO:0000313" key="1">
    <source>
        <dbReference type="EMBL" id="KAG1903605.1"/>
    </source>
</evidence>
<comment type="caution">
    <text evidence="1">The sequence shown here is derived from an EMBL/GenBank/DDBJ whole genome shotgun (WGS) entry which is preliminary data.</text>
</comment>
<dbReference type="GeneID" id="64671030"/>
<dbReference type="Proteomes" id="UP001195769">
    <property type="component" value="Unassembled WGS sequence"/>
</dbReference>
<dbReference type="AlphaFoldDB" id="A0AAD4ECG1"/>
<sequence>MVDISALYVAVVSDDSAWFFFPEDHSIPQLFLICLHLSSWRRLADFLQPLSQLPNSFCRLHSELDAAPDEVLFARHLPFIKCSSPSVSPLCVFSDYIEMLYGVVIAALRQPYHDFLADPGCTLNHRPNRTLNHEPDHILNREPNYSDRLSSVPDGTEVHEAAISNRGCQGPLHKPIYQGHNNRPTGHASVIIVCEEWGRPNASTGIGLGFADFEGNHDRQLHYDNLHTAKPSFYLPKTQKPSQGCGAMTHNFKATLYGKKNGQYGEYLHVPSLAEFLAVTTCPKAS</sequence>
<name>A0AAD4ECG1_9AGAM</name>
<organism evidence="1 2">
    <name type="scientific">Suillus fuscotomentosus</name>
    <dbReference type="NCBI Taxonomy" id="1912939"/>
    <lineage>
        <taxon>Eukaryota</taxon>
        <taxon>Fungi</taxon>
        <taxon>Dikarya</taxon>
        <taxon>Basidiomycota</taxon>
        <taxon>Agaricomycotina</taxon>
        <taxon>Agaricomycetes</taxon>
        <taxon>Agaricomycetidae</taxon>
        <taxon>Boletales</taxon>
        <taxon>Suillineae</taxon>
        <taxon>Suillaceae</taxon>
        <taxon>Suillus</taxon>
    </lineage>
</organism>
<gene>
    <name evidence="1" type="ORF">F5891DRAFT_977712</name>
</gene>
<dbReference type="EMBL" id="JABBWK010000012">
    <property type="protein sequence ID" value="KAG1903605.1"/>
    <property type="molecule type" value="Genomic_DNA"/>
</dbReference>
<protein>
    <submittedName>
        <fullName evidence="1">Uncharacterized protein</fullName>
    </submittedName>
</protein>
<proteinExistence type="predicted"/>
<dbReference type="RefSeq" id="XP_041229180.1">
    <property type="nucleotide sequence ID" value="XM_041376732.1"/>
</dbReference>
<reference evidence="1" key="1">
    <citation type="journal article" date="2020" name="New Phytol.">
        <title>Comparative genomics reveals dynamic genome evolution in host specialist ectomycorrhizal fungi.</title>
        <authorList>
            <person name="Lofgren L.A."/>
            <person name="Nguyen N.H."/>
            <person name="Vilgalys R."/>
            <person name="Ruytinx J."/>
            <person name="Liao H.L."/>
            <person name="Branco S."/>
            <person name="Kuo A."/>
            <person name="LaButti K."/>
            <person name="Lipzen A."/>
            <person name="Andreopoulos W."/>
            <person name="Pangilinan J."/>
            <person name="Riley R."/>
            <person name="Hundley H."/>
            <person name="Na H."/>
            <person name="Barry K."/>
            <person name="Grigoriev I.V."/>
            <person name="Stajich J.E."/>
            <person name="Kennedy P.G."/>
        </authorList>
    </citation>
    <scope>NUCLEOTIDE SEQUENCE</scope>
    <source>
        <strain evidence="1">FC203</strain>
    </source>
</reference>
<keyword evidence="2" id="KW-1185">Reference proteome</keyword>